<dbReference type="Gene3D" id="3.40.120.10">
    <property type="entry name" value="Alpha-D-Glucose-1,6-Bisphosphate, subunit A, domain 3"/>
    <property type="match status" value="3"/>
</dbReference>
<dbReference type="PANTHER" id="PTHR42946">
    <property type="entry name" value="PHOSPHOHEXOSE MUTASE"/>
    <property type="match status" value="1"/>
</dbReference>
<evidence type="ECO:0000256" key="2">
    <source>
        <dbReference type="ARBA" id="ARBA00010231"/>
    </source>
</evidence>
<dbReference type="EMBL" id="JADIMU010000040">
    <property type="protein sequence ID" value="MBO8443349.1"/>
    <property type="molecule type" value="Genomic_DNA"/>
</dbReference>
<dbReference type="Pfam" id="PF02880">
    <property type="entry name" value="PGM_PMM_III"/>
    <property type="match status" value="1"/>
</dbReference>
<dbReference type="GO" id="GO:0005975">
    <property type="term" value="P:carbohydrate metabolic process"/>
    <property type="evidence" value="ECO:0007669"/>
    <property type="project" value="InterPro"/>
</dbReference>
<dbReference type="AlphaFoldDB" id="A0A9D9EDY9"/>
<comment type="caution">
    <text evidence="6">The sequence shown here is derived from an EMBL/GenBank/DDBJ whole genome shotgun (WGS) entry which is preliminary data.</text>
</comment>
<comment type="similarity">
    <text evidence="2">Belongs to the phosphohexose mutase family.</text>
</comment>
<keyword evidence="3" id="KW-0597">Phosphoprotein</keyword>
<dbReference type="SUPFAM" id="SSF55957">
    <property type="entry name" value="Phosphoglucomutase, C-terminal domain"/>
    <property type="match status" value="1"/>
</dbReference>
<feature type="domain" description="Alpha-D-phosphohexomutase alpha/beta/alpha" evidence="5">
    <location>
        <begin position="343"/>
        <end position="434"/>
    </location>
</feature>
<feature type="domain" description="Alpha-D-phosphohexomutase alpha/beta/alpha" evidence="4">
    <location>
        <begin position="68"/>
        <end position="162"/>
    </location>
</feature>
<protein>
    <submittedName>
        <fullName evidence="6">Phosphoglucomutase</fullName>
    </submittedName>
</protein>
<dbReference type="PANTHER" id="PTHR42946:SF1">
    <property type="entry name" value="PHOSPHOGLUCOMUTASE (ALPHA-D-GLUCOSE-1,6-BISPHOSPHATE-DEPENDENT)"/>
    <property type="match status" value="1"/>
</dbReference>
<dbReference type="InterPro" id="IPR016055">
    <property type="entry name" value="A-D-PHexomutase_a/b/a-I/II/III"/>
</dbReference>
<reference evidence="6" key="2">
    <citation type="journal article" date="2021" name="PeerJ">
        <title>Extensive microbial diversity within the chicken gut microbiome revealed by metagenomics and culture.</title>
        <authorList>
            <person name="Gilroy R."/>
            <person name="Ravi A."/>
            <person name="Getino M."/>
            <person name="Pursley I."/>
            <person name="Horton D.L."/>
            <person name="Alikhan N.F."/>
            <person name="Baker D."/>
            <person name="Gharbi K."/>
            <person name="Hall N."/>
            <person name="Watson M."/>
            <person name="Adriaenssens E.M."/>
            <person name="Foster-Nyarko E."/>
            <person name="Jarju S."/>
            <person name="Secka A."/>
            <person name="Antonio M."/>
            <person name="Oren A."/>
            <person name="Chaudhuri R.R."/>
            <person name="La Ragione R."/>
            <person name="Hildebrand F."/>
            <person name="Pallen M.J."/>
        </authorList>
    </citation>
    <scope>NUCLEOTIDE SEQUENCE</scope>
    <source>
        <strain evidence="6">11167</strain>
    </source>
</reference>
<gene>
    <name evidence="6" type="ORF">IAC42_06270</name>
</gene>
<dbReference type="InterPro" id="IPR036900">
    <property type="entry name" value="A-D-PHexomutase_C_sf"/>
</dbReference>
<reference evidence="6" key="1">
    <citation type="submission" date="2020-10" db="EMBL/GenBank/DDBJ databases">
        <authorList>
            <person name="Gilroy R."/>
        </authorList>
    </citation>
    <scope>NUCLEOTIDE SEQUENCE</scope>
    <source>
        <strain evidence="6">11167</strain>
    </source>
</reference>
<evidence type="ECO:0000259" key="4">
    <source>
        <dbReference type="Pfam" id="PF02878"/>
    </source>
</evidence>
<dbReference type="Pfam" id="PF02878">
    <property type="entry name" value="PGM_PMM_I"/>
    <property type="match status" value="1"/>
</dbReference>
<name>A0A9D9EDY9_9SPIR</name>
<comment type="cofactor">
    <cofactor evidence="1">
        <name>Mg(2+)</name>
        <dbReference type="ChEBI" id="CHEBI:18420"/>
    </cofactor>
</comment>
<evidence type="ECO:0000259" key="5">
    <source>
        <dbReference type="Pfam" id="PF02880"/>
    </source>
</evidence>
<proteinExistence type="inferred from homology"/>
<evidence type="ECO:0000313" key="7">
    <source>
        <dbReference type="Proteomes" id="UP000823633"/>
    </source>
</evidence>
<dbReference type="InterPro" id="IPR050060">
    <property type="entry name" value="Phosphoglucosamine_mutase"/>
</dbReference>
<evidence type="ECO:0000256" key="1">
    <source>
        <dbReference type="ARBA" id="ARBA00001946"/>
    </source>
</evidence>
<dbReference type="Proteomes" id="UP000823633">
    <property type="component" value="Unassembled WGS sequence"/>
</dbReference>
<evidence type="ECO:0000256" key="3">
    <source>
        <dbReference type="ARBA" id="ARBA00022553"/>
    </source>
</evidence>
<dbReference type="GO" id="GO:0004615">
    <property type="term" value="F:phosphomannomutase activity"/>
    <property type="evidence" value="ECO:0007669"/>
    <property type="project" value="TreeGrafter"/>
</dbReference>
<evidence type="ECO:0000313" key="6">
    <source>
        <dbReference type="EMBL" id="MBO8443349.1"/>
    </source>
</evidence>
<sequence>MKYIDERTGFLVCDSALDPLKDICCQADAVRSALGRYILSASGWRNVFAASKDEEDAGEVISDEDAVIVAHIAHVFYEGIGKKRPRILLAVDARPTGRILSYITMRVLVGLGADVSYLFISAAPETMAYSHEGFDAFCYISASHNPIGHNGFKFGVDGGVYERTVSDALAVSLRAALDGDDCVERAKALSALAQEEQIDKVLLEAKEEKAKALAYYRTFVLETAGVDPSFHADCGIVGELNGSARSLSIDEGFLQSLGCKTHYVNDRAGAVVHAIVPEGENLIPCRDELKKCHEKDKRFILGYCPDNDGDRGNFVYVRQSTGECEILQAQEVFALVVAIELADLSKKGVGPLAVAVNCPTSERIEALGEIFGAKVFRAEVGEANVVNLASELRSQGYVVHVLGEGSNGGNITDPAKVRDPLNSVMTFLKLFADKSLFSYAIEKMTGKKPEGEPSLEAMVDALPVYTTTGAFSSLAKLHVKHTEWARLKKEYERLFVTQWQTMALEEEGIMGYEERQTEGTKEVVGMGEAYRSPAAKGGLKMVLIGEGGEHLAYLWLRPSGTEPVLRVLVDVKGKKEALHDRLLSWQRSLIDQADKALD</sequence>
<accession>A0A9D9EDY9</accession>
<dbReference type="InterPro" id="IPR005844">
    <property type="entry name" value="A-D-PHexomutase_a/b/a-I"/>
</dbReference>
<dbReference type="InterPro" id="IPR005846">
    <property type="entry name" value="A-D-PHexomutase_a/b/a-III"/>
</dbReference>
<organism evidence="6 7">
    <name type="scientific">Candidatus Aphodenecus pullistercoris</name>
    <dbReference type="NCBI Taxonomy" id="2840669"/>
    <lineage>
        <taxon>Bacteria</taxon>
        <taxon>Pseudomonadati</taxon>
        <taxon>Spirochaetota</taxon>
        <taxon>Spirochaetia</taxon>
        <taxon>Spirochaetales</taxon>
        <taxon>Candidatus Aphodenecus</taxon>
    </lineage>
</organism>
<dbReference type="SUPFAM" id="SSF53738">
    <property type="entry name" value="Phosphoglucomutase, first 3 domains"/>
    <property type="match status" value="1"/>
</dbReference>